<keyword evidence="5" id="KW-1185">Reference proteome</keyword>
<dbReference type="Pfam" id="PF00561">
    <property type="entry name" value="Abhydrolase_1"/>
    <property type="match status" value="1"/>
</dbReference>
<protein>
    <submittedName>
        <fullName evidence="4">Alpha/Beta hydrolase protein</fullName>
    </submittedName>
</protein>
<dbReference type="PANTHER" id="PTHR10794:SF63">
    <property type="entry name" value="ALPHA_BETA HYDROLASE 1, ISOFORM A"/>
    <property type="match status" value="1"/>
</dbReference>
<dbReference type="GO" id="GO:0051792">
    <property type="term" value="P:medium-chain fatty acid biosynthetic process"/>
    <property type="evidence" value="ECO:0007669"/>
    <property type="project" value="TreeGrafter"/>
</dbReference>
<dbReference type="GO" id="GO:0051793">
    <property type="term" value="P:medium-chain fatty acid catabolic process"/>
    <property type="evidence" value="ECO:0007669"/>
    <property type="project" value="TreeGrafter"/>
</dbReference>
<dbReference type="GO" id="GO:0047372">
    <property type="term" value="F:monoacylglycerol lipase activity"/>
    <property type="evidence" value="ECO:0007669"/>
    <property type="project" value="TreeGrafter"/>
</dbReference>
<dbReference type="SUPFAM" id="SSF53474">
    <property type="entry name" value="alpha/beta-Hydrolases"/>
    <property type="match status" value="1"/>
</dbReference>
<dbReference type="InterPro" id="IPR050960">
    <property type="entry name" value="AB_hydrolase_4_sf"/>
</dbReference>
<feature type="active site" description="Charge relay system" evidence="2">
    <location>
        <position position="338"/>
    </location>
</feature>
<dbReference type="GO" id="GO:0008126">
    <property type="term" value="F:acetylesterase activity"/>
    <property type="evidence" value="ECO:0007669"/>
    <property type="project" value="TreeGrafter"/>
</dbReference>
<dbReference type="EMBL" id="JAUEPR010000003">
    <property type="protein sequence ID" value="KAK0487910.1"/>
    <property type="molecule type" value="Genomic_DNA"/>
</dbReference>
<dbReference type="Proteomes" id="UP001175227">
    <property type="component" value="Unassembled WGS sequence"/>
</dbReference>
<evidence type="ECO:0000313" key="4">
    <source>
        <dbReference type="EMBL" id="KAK0487910.1"/>
    </source>
</evidence>
<dbReference type="AlphaFoldDB" id="A0AA39PQ08"/>
<sequence length="446" mass="48961">MGAAFSSTGKTRIFFPSSPLAVTLRTKTKETVRSNLRQVIEERCPTLTLGEFVPAWWLPNGHLQLIYCVMGDFSKTDHIVYKRTYLRLVDGGTLGLDSTPPNQDSFKEDTPVVVVMHGLTGGSHESYVRNILATACLPVEKGGLGYRAVVINFRGCAGIPLTSNQFYSAGYTDDLRQALFYISQRYPKAPLFGLGFSLGANVIVRYLAEEKELSRLSAACVLACPWDLSKNNDAMESTLWGKYAYSKGMASNLLRLLSRHTASLSRQPDHYVTAAMHTAFALKSPTLEQFDDEFTSKAGGAPPVFPFPSARHYYIWASSHYVLPDVRVPLLALNAADDPIVQKVPEDVDNPSVVLAVTPGGGHLGWFEAGKDGPVSVTRWITKPVIEWLRLVGEDLVLDSERKTKEVYVSEDGFFKEPGRDDLGCKVIDGGGLVEDTADGNLMQGL</sequence>
<evidence type="ECO:0000313" key="5">
    <source>
        <dbReference type="Proteomes" id="UP001175227"/>
    </source>
</evidence>
<accession>A0AA39PQ08</accession>
<dbReference type="PIRSF" id="PIRSF005211">
    <property type="entry name" value="Ab_hydro_YheT"/>
    <property type="match status" value="1"/>
</dbReference>
<evidence type="ECO:0000256" key="2">
    <source>
        <dbReference type="PIRSR" id="PIRSR005211-1"/>
    </source>
</evidence>
<feature type="active site" description="Charge relay system" evidence="2">
    <location>
        <position position="363"/>
    </location>
</feature>
<comment type="caution">
    <text evidence="4">The sequence shown here is derived from an EMBL/GenBank/DDBJ whole genome shotgun (WGS) entry which is preliminary data.</text>
</comment>
<dbReference type="InterPro" id="IPR012020">
    <property type="entry name" value="ABHD4"/>
</dbReference>
<dbReference type="InterPro" id="IPR029058">
    <property type="entry name" value="AB_hydrolase_fold"/>
</dbReference>
<gene>
    <name evidence="4" type="ORF">IW261DRAFT_654986</name>
</gene>
<comment type="similarity">
    <text evidence="1">Belongs to the AB hydrolase superfamily. AB hydrolase 4 family.</text>
</comment>
<feature type="active site" description="Charge relay system" evidence="2">
    <location>
        <position position="197"/>
    </location>
</feature>
<evidence type="ECO:0000259" key="3">
    <source>
        <dbReference type="Pfam" id="PF00561"/>
    </source>
</evidence>
<feature type="domain" description="AB hydrolase-1" evidence="3">
    <location>
        <begin position="111"/>
        <end position="367"/>
    </location>
</feature>
<dbReference type="PANTHER" id="PTHR10794">
    <property type="entry name" value="ABHYDROLASE DOMAIN-CONTAINING PROTEIN"/>
    <property type="match status" value="1"/>
</dbReference>
<evidence type="ECO:0000256" key="1">
    <source>
        <dbReference type="ARBA" id="ARBA00010884"/>
    </source>
</evidence>
<reference evidence="4" key="1">
    <citation type="submission" date="2023-06" db="EMBL/GenBank/DDBJ databases">
        <authorList>
            <consortium name="Lawrence Berkeley National Laboratory"/>
            <person name="Ahrendt S."/>
            <person name="Sahu N."/>
            <person name="Indic B."/>
            <person name="Wong-Bajracharya J."/>
            <person name="Merenyi Z."/>
            <person name="Ke H.-M."/>
            <person name="Monk M."/>
            <person name="Kocsube S."/>
            <person name="Drula E."/>
            <person name="Lipzen A."/>
            <person name="Balint B."/>
            <person name="Henrissat B."/>
            <person name="Andreopoulos B."/>
            <person name="Martin F.M."/>
            <person name="Harder C.B."/>
            <person name="Rigling D."/>
            <person name="Ford K.L."/>
            <person name="Foster G.D."/>
            <person name="Pangilinan J."/>
            <person name="Papanicolaou A."/>
            <person name="Barry K."/>
            <person name="LaButti K."/>
            <person name="Viragh M."/>
            <person name="Koriabine M."/>
            <person name="Yan M."/>
            <person name="Riley R."/>
            <person name="Champramary S."/>
            <person name="Plett K.L."/>
            <person name="Tsai I.J."/>
            <person name="Slot J."/>
            <person name="Sipos G."/>
            <person name="Plett J."/>
            <person name="Nagy L.G."/>
            <person name="Grigoriev I.V."/>
        </authorList>
    </citation>
    <scope>NUCLEOTIDE SEQUENCE</scope>
    <source>
        <strain evidence="4">ICMP 16352</strain>
    </source>
</reference>
<organism evidence="4 5">
    <name type="scientific">Armillaria novae-zelandiae</name>
    <dbReference type="NCBI Taxonomy" id="153914"/>
    <lineage>
        <taxon>Eukaryota</taxon>
        <taxon>Fungi</taxon>
        <taxon>Dikarya</taxon>
        <taxon>Basidiomycota</taxon>
        <taxon>Agaricomycotina</taxon>
        <taxon>Agaricomycetes</taxon>
        <taxon>Agaricomycetidae</taxon>
        <taxon>Agaricales</taxon>
        <taxon>Marasmiineae</taxon>
        <taxon>Physalacriaceae</taxon>
        <taxon>Armillaria</taxon>
    </lineage>
</organism>
<name>A0AA39PQ08_9AGAR</name>
<dbReference type="Gene3D" id="3.40.50.1820">
    <property type="entry name" value="alpha/beta hydrolase"/>
    <property type="match status" value="1"/>
</dbReference>
<dbReference type="InterPro" id="IPR000073">
    <property type="entry name" value="AB_hydrolase_1"/>
</dbReference>
<proteinExistence type="inferred from homology"/>
<keyword evidence="4" id="KW-0378">Hydrolase</keyword>